<sequence length="11" mass="1410">MWFRSRRNGPC</sequence>
<organism evidence="1 2">
    <name type="scientific">Pyronema omphalodes (strain CBS 100304)</name>
    <name type="common">Pyronema confluens</name>
    <dbReference type="NCBI Taxonomy" id="1076935"/>
    <lineage>
        <taxon>Eukaryota</taxon>
        <taxon>Fungi</taxon>
        <taxon>Dikarya</taxon>
        <taxon>Ascomycota</taxon>
        <taxon>Pezizomycotina</taxon>
        <taxon>Pezizomycetes</taxon>
        <taxon>Pezizales</taxon>
        <taxon>Pyronemataceae</taxon>
        <taxon>Pyronema</taxon>
    </lineage>
</organism>
<reference evidence="1 2" key="1">
    <citation type="journal article" date="2013" name="PLoS Genet.">
        <title>The genome and development-dependent transcriptomes of Pyronema confluens: a window into fungal evolution.</title>
        <authorList>
            <person name="Traeger S."/>
            <person name="Altegoer F."/>
            <person name="Freitag M."/>
            <person name="Gabaldon T."/>
            <person name="Kempken F."/>
            <person name="Kumar A."/>
            <person name="Marcet-Houben M."/>
            <person name="Poggeler S."/>
            <person name="Stajich J.E."/>
            <person name="Nowrousian M."/>
        </authorList>
    </citation>
    <scope>NUCLEOTIDE SEQUENCE [LARGE SCALE GENOMIC DNA]</scope>
    <source>
        <strain evidence="2">CBS 100304</strain>
        <tissue evidence="1">Vegetative mycelium</tissue>
    </source>
</reference>
<accession>U4LVU0</accession>
<proteinExistence type="predicted"/>
<dbReference type="Proteomes" id="UP000018144">
    <property type="component" value="Unassembled WGS sequence"/>
</dbReference>
<evidence type="ECO:0000313" key="2">
    <source>
        <dbReference type="Proteomes" id="UP000018144"/>
    </source>
</evidence>
<keyword evidence="2" id="KW-1185">Reference proteome</keyword>
<evidence type="ECO:0000313" key="1">
    <source>
        <dbReference type="EMBL" id="CCX32826.1"/>
    </source>
</evidence>
<protein>
    <submittedName>
        <fullName evidence="1">Uncharacterized protein</fullName>
    </submittedName>
</protein>
<dbReference type="EMBL" id="HF935907">
    <property type="protein sequence ID" value="CCX32826.1"/>
    <property type="molecule type" value="Genomic_DNA"/>
</dbReference>
<name>U4LVU0_PYROM</name>
<gene>
    <name evidence="1" type="ORF">PCON_13677</name>
</gene>